<dbReference type="PANTHER" id="PTHR42791">
    <property type="entry name" value="GNAT FAMILY ACETYLTRANSFERASE"/>
    <property type="match status" value="1"/>
</dbReference>
<dbReference type="InterPro" id="IPR000182">
    <property type="entry name" value="GNAT_dom"/>
</dbReference>
<sequence length="217" mass="22965">MTAPAFNVRSARSAELAAVTELCLAAFADEAVTAWVVPDPAHRPEHLRRTFGESLATVVADGGMTLALTPEGEPVAASVWLSCASGERATGPEGPAVQDEDPVARRLAVVDAATGSRHPTVAHLHLSAMAVLPHQRGRGAGAAVLAAGLERARARRLPVYLEASTPDNRRLYERHGFRHLGDPISLPEGGPSLQPMWCDTSPDASRAHDVHNVPRPP</sequence>
<dbReference type="PROSITE" id="PS51186">
    <property type="entry name" value="GNAT"/>
    <property type="match status" value="1"/>
</dbReference>
<dbReference type="InterPro" id="IPR052523">
    <property type="entry name" value="Trichothecene_AcTrans"/>
</dbReference>
<reference evidence="3 4" key="1">
    <citation type="journal article" date="2016" name="Front. Microbiol.">
        <title>Comparative Genomics Analysis of Streptomyces Species Reveals Their Adaptation to the Marine Environment and Their Diversity at the Genomic Level.</title>
        <authorList>
            <person name="Tian X."/>
            <person name="Zhang Z."/>
            <person name="Yang T."/>
            <person name="Chen M."/>
            <person name="Li J."/>
            <person name="Chen F."/>
            <person name="Yang J."/>
            <person name="Li W."/>
            <person name="Zhang B."/>
            <person name="Zhang Z."/>
            <person name="Wu J."/>
            <person name="Zhang C."/>
            <person name="Long L."/>
            <person name="Xiao J."/>
        </authorList>
    </citation>
    <scope>NUCLEOTIDE SEQUENCE [LARGE SCALE GENOMIC DNA]</scope>
    <source>
        <strain evidence="3 4">SCSIO 02100</strain>
    </source>
</reference>
<dbReference type="GO" id="GO:0016747">
    <property type="term" value="F:acyltransferase activity, transferring groups other than amino-acyl groups"/>
    <property type="evidence" value="ECO:0007669"/>
    <property type="project" value="InterPro"/>
</dbReference>
<dbReference type="SUPFAM" id="SSF55729">
    <property type="entry name" value="Acyl-CoA N-acyltransferases (Nat)"/>
    <property type="match status" value="1"/>
</dbReference>
<accession>A0A1E7KKR6</accession>
<evidence type="ECO:0000259" key="2">
    <source>
        <dbReference type="PROSITE" id="PS51186"/>
    </source>
</evidence>
<dbReference type="AlphaFoldDB" id="A0A1E7KKR6"/>
<dbReference type="Pfam" id="PF00583">
    <property type="entry name" value="Acetyltransf_1"/>
    <property type="match status" value="1"/>
</dbReference>
<comment type="caution">
    <text evidence="3">The sequence shown here is derived from an EMBL/GenBank/DDBJ whole genome shotgun (WGS) entry which is preliminary data.</text>
</comment>
<evidence type="ECO:0000313" key="3">
    <source>
        <dbReference type="EMBL" id="OEV04486.1"/>
    </source>
</evidence>
<name>A0A1E7KKR6_9ACTN</name>
<evidence type="ECO:0000256" key="1">
    <source>
        <dbReference type="SAM" id="MobiDB-lite"/>
    </source>
</evidence>
<feature type="region of interest" description="Disordered" evidence="1">
    <location>
        <begin position="183"/>
        <end position="217"/>
    </location>
</feature>
<dbReference type="Proteomes" id="UP000176101">
    <property type="component" value="Unassembled WGS sequence"/>
</dbReference>
<proteinExistence type="predicted"/>
<dbReference type="RefSeq" id="WP_070195557.1">
    <property type="nucleotide sequence ID" value="NZ_LJGU01000113.1"/>
</dbReference>
<gene>
    <name evidence="3" type="ORF">AN216_06075</name>
</gene>
<feature type="compositionally biased region" description="Basic and acidic residues" evidence="1">
    <location>
        <begin position="205"/>
        <end position="217"/>
    </location>
</feature>
<evidence type="ECO:0000313" key="4">
    <source>
        <dbReference type="Proteomes" id="UP000176101"/>
    </source>
</evidence>
<dbReference type="InterPro" id="IPR016181">
    <property type="entry name" value="Acyl_CoA_acyltransferase"/>
</dbReference>
<feature type="domain" description="N-acetyltransferase" evidence="2">
    <location>
        <begin position="6"/>
        <end position="201"/>
    </location>
</feature>
<organism evidence="3 4">
    <name type="scientific">Streptomyces oceani</name>
    <dbReference type="NCBI Taxonomy" id="1075402"/>
    <lineage>
        <taxon>Bacteria</taxon>
        <taxon>Bacillati</taxon>
        <taxon>Actinomycetota</taxon>
        <taxon>Actinomycetes</taxon>
        <taxon>Kitasatosporales</taxon>
        <taxon>Streptomycetaceae</taxon>
        <taxon>Streptomyces</taxon>
    </lineage>
</organism>
<protein>
    <recommendedName>
        <fullName evidence="2">N-acetyltransferase domain-containing protein</fullName>
    </recommendedName>
</protein>
<dbReference type="Gene3D" id="3.40.630.30">
    <property type="match status" value="1"/>
</dbReference>
<dbReference type="EMBL" id="LJGU01000113">
    <property type="protein sequence ID" value="OEV04486.1"/>
    <property type="molecule type" value="Genomic_DNA"/>
</dbReference>
<dbReference type="PANTHER" id="PTHR42791:SF1">
    <property type="entry name" value="N-ACETYLTRANSFERASE DOMAIN-CONTAINING PROTEIN"/>
    <property type="match status" value="1"/>
</dbReference>
<dbReference type="OrthoDB" id="7057833at2"/>
<keyword evidence="4" id="KW-1185">Reference proteome</keyword>